<sequence length="284" mass="30357">MHYSARVGPQTEVAYVDQLRHARSFLFVPGDRPERFDKALASGADIVVLDLEDAVAAKEKDQARINVATWLRRGHQAVVRINSAGTPWFEADVLAFSGLAEALMLPKAEAESDIERLPDDVAVIPLIETSIGVVAAAEVCRARGVVRAAFGSIDLATELGIEHTARVSLRHARSAIVLACAAAGLPGPVDGVTTAFEDPASLLDDLAEARGLGFTGKLCIHPRQISIVQERLAPSDAEIRWARAVVARSADGAATSLDGQMIDRPVLLRAQALLERADLPSHSR</sequence>
<name>A0ABW6NTY4_9NOCA</name>
<evidence type="ECO:0000259" key="4">
    <source>
        <dbReference type="Pfam" id="PF03328"/>
    </source>
</evidence>
<dbReference type="Gene3D" id="3.20.20.60">
    <property type="entry name" value="Phosphoenolpyruvate-binding domains"/>
    <property type="match status" value="1"/>
</dbReference>
<evidence type="ECO:0000256" key="2">
    <source>
        <dbReference type="ARBA" id="ARBA00022723"/>
    </source>
</evidence>
<dbReference type="Proteomes" id="UP001601521">
    <property type="component" value="Unassembled WGS sequence"/>
</dbReference>
<dbReference type="InterPro" id="IPR005000">
    <property type="entry name" value="Aldolase/citrate-lyase_domain"/>
</dbReference>
<dbReference type="InterPro" id="IPR011206">
    <property type="entry name" value="Citrate_lyase_beta/mcl1/mcl2"/>
</dbReference>
<dbReference type="InterPro" id="IPR040442">
    <property type="entry name" value="Pyrv_kinase-like_dom_sf"/>
</dbReference>
<dbReference type="RefSeq" id="WP_387256219.1">
    <property type="nucleotide sequence ID" value="NZ_JBIALX010000032.1"/>
</dbReference>
<keyword evidence="2" id="KW-0479">Metal-binding</keyword>
<dbReference type="GO" id="GO:0016829">
    <property type="term" value="F:lyase activity"/>
    <property type="evidence" value="ECO:0007669"/>
    <property type="project" value="UniProtKB-KW"/>
</dbReference>
<dbReference type="InterPro" id="IPR015813">
    <property type="entry name" value="Pyrv/PenolPyrv_kinase-like_dom"/>
</dbReference>
<evidence type="ECO:0000313" key="5">
    <source>
        <dbReference type="EMBL" id="MFF0458589.1"/>
    </source>
</evidence>
<comment type="cofactor">
    <cofactor evidence="1">
        <name>Mg(2+)</name>
        <dbReference type="ChEBI" id="CHEBI:18420"/>
    </cofactor>
</comment>
<feature type="domain" description="HpcH/HpaI aldolase/citrate lyase" evidence="4">
    <location>
        <begin position="23"/>
        <end position="222"/>
    </location>
</feature>
<dbReference type="PIRSF" id="PIRSF015582">
    <property type="entry name" value="Cit_lyase_B"/>
    <property type="match status" value="1"/>
</dbReference>
<organism evidence="5 6">
    <name type="scientific">Nocardia africana</name>
    <dbReference type="NCBI Taxonomy" id="134964"/>
    <lineage>
        <taxon>Bacteria</taxon>
        <taxon>Bacillati</taxon>
        <taxon>Actinomycetota</taxon>
        <taxon>Actinomycetes</taxon>
        <taxon>Mycobacteriales</taxon>
        <taxon>Nocardiaceae</taxon>
        <taxon>Nocardia</taxon>
    </lineage>
</organism>
<dbReference type="PANTHER" id="PTHR32308">
    <property type="entry name" value="LYASE BETA SUBUNIT, PUTATIVE (AFU_ORTHOLOGUE AFUA_4G13030)-RELATED"/>
    <property type="match status" value="1"/>
</dbReference>
<dbReference type="EMBL" id="JBIALX010000032">
    <property type="protein sequence ID" value="MFF0458589.1"/>
    <property type="molecule type" value="Genomic_DNA"/>
</dbReference>
<accession>A0ABW6NTY4</accession>
<keyword evidence="3" id="KW-0460">Magnesium</keyword>
<comment type="caution">
    <text evidence="5">The sequence shown here is derived from an EMBL/GenBank/DDBJ whole genome shotgun (WGS) entry which is preliminary data.</text>
</comment>
<evidence type="ECO:0000256" key="1">
    <source>
        <dbReference type="ARBA" id="ARBA00001946"/>
    </source>
</evidence>
<keyword evidence="6" id="KW-1185">Reference proteome</keyword>
<evidence type="ECO:0000256" key="3">
    <source>
        <dbReference type="ARBA" id="ARBA00022842"/>
    </source>
</evidence>
<dbReference type="PANTHER" id="PTHR32308:SF10">
    <property type="entry name" value="CITRATE LYASE SUBUNIT BETA"/>
    <property type="match status" value="1"/>
</dbReference>
<keyword evidence="5" id="KW-0456">Lyase</keyword>
<evidence type="ECO:0000313" key="6">
    <source>
        <dbReference type="Proteomes" id="UP001601521"/>
    </source>
</evidence>
<gene>
    <name evidence="5" type="ORF">ACFYTH_35025</name>
</gene>
<proteinExistence type="predicted"/>
<reference evidence="5 6" key="1">
    <citation type="submission" date="2024-10" db="EMBL/GenBank/DDBJ databases">
        <title>The Natural Products Discovery Center: Release of the First 8490 Sequenced Strains for Exploring Actinobacteria Biosynthetic Diversity.</title>
        <authorList>
            <person name="Kalkreuter E."/>
            <person name="Kautsar S.A."/>
            <person name="Yang D."/>
            <person name="Bader C.D."/>
            <person name="Teijaro C.N."/>
            <person name="Fluegel L."/>
            <person name="Davis C.M."/>
            <person name="Simpson J.R."/>
            <person name="Lauterbach L."/>
            <person name="Steele A.D."/>
            <person name="Gui C."/>
            <person name="Meng S."/>
            <person name="Li G."/>
            <person name="Viehrig K."/>
            <person name="Ye F."/>
            <person name="Su P."/>
            <person name="Kiefer A.F."/>
            <person name="Nichols A."/>
            <person name="Cepeda A.J."/>
            <person name="Yan W."/>
            <person name="Fan B."/>
            <person name="Jiang Y."/>
            <person name="Adhikari A."/>
            <person name="Zheng C.-J."/>
            <person name="Schuster L."/>
            <person name="Cowan T.M."/>
            <person name="Smanski M.J."/>
            <person name="Chevrette M.G."/>
            <person name="De Carvalho L.P.S."/>
            <person name="Shen B."/>
        </authorList>
    </citation>
    <scope>NUCLEOTIDE SEQUENCE [LARGE SCALE GENOMIC DNA]</scope>
    <source>
        <strain evidence="5 6">NPDC004550</strain>
    </source>
</reference>
<protein>
    <submittedName>
        <fullName evidence="5">HpcH/HpaI aldolase/citrate lyase family protein</fullName>
    </submittedName>
</protein>
<dbReference type="Pfam" id="PF03328">
    <property type="entry name" value="HpcH_HpaI"/>
    <property type="match status" value="1"/>
</dbReference>
<dbReference type="SUPFAM" id="SSF51621">
    <property type="entry name" value="Phosphoenolpyruvate/pyruvate domain"/>
    <property type="match status" value="1"/>
</dbReference>